<reference evidence="1 2" key="1">
    <citation type="submission" date="2019-10" db="EMBL/GenBank/DDBJ databases">
        <title>Whole-genome sequence of the purple nonsulfur photosynthetic bacterium Rhodocyclus tenuis.</title>
        <authorList>
            <person name="Kyndt J.A."/>
            <person name="Meyer T.E."/>
        </authorList>
    </citation>
    <scope>NUCLEOTIDE SEQUENCE [LARGE SCALE GENOMIC DNA]</scope>
    <source>
        <strain evidence="1 2">DSM 110</strain>
    </source>
</reference>
<dbReference type="AlphaFoldDB" id="A0A6L5JUF7"/>
<protein>
    <submittedName>
        <fullName evidence="1">Uncharacterized protein</fullName>
    </submittedName>
</protein>
<name>A0A6L5JUF7_RHOTE</name>
<proteinExistence type="predicted"/>
<evidence type="ECO:0000313" key="1">
    <source>
        <dbReference type="EMBL" id="MQY50170.1"/>
    </source>
</evidence>
<accession>A0A6L5JUF7</accession>
<gene>
    <name evidence="1" type="ORF">GHK24_00025</name>
</gene>
<dbReference type="Proteomes" id="UP000480275">
    <property type="component" value="Unassembled WGS sequence"/>
</dbReference>
<sequence>MGTYIANTPIKTMPNAETKEIVVVPEGGSLELSDAEAVDLLAIKAVSGPVDAKKGK</sequence>
<dbReference type="EMBL" id="WIXJ01000001">
    <property type="protein sequence ID" value="MQY50170.1"/>
    <property type="molecule type" value="Genomic_DNA"/>
</dbReference>
<comment type="caution">
    <text evidence="1">The sequence shown here is derived from an EMBL/GenBank/DDBJ whole genome shotgun (WGS) entry which is preliminary data.</text>
</comment>
<evidence type="ECO:0000313" key="2">
    <source>
        <dbReference type="Proteomes" id="UP000480275"/>
    </source>
</evidence>
<organism evidence="1 2">
    <name type="scientific">Rhodocyclus tenuis</name>
    <name type="common">Rhodospirillum tenue</name>
    <dbReference type="NCBI Taxonomy" id="1066"/>
    <lineage>
        <taxon>Bacteria</taxon>
        <taxon>Pseudomonadati</taxon>
        <taxon>Pseudomonadota</taxon>
        <taxon>Betaproteobacteria</taxon>
        <taxon>Rhodocyclales</taxon>
        <taxon>Rhodocyclaceae</taxon>
        <taxon>Rhodocyclus</taxon>
    </lineage>
</organism>
<dbReference type="OrthoDB" id="9874946at2"/>